<gene>
    <name evidence="3" type="ORF">RJ641_025270</name>
</gene>
<dbReference type="Proteomes" id="UP001370490">
    <property type="component" value="Unassembled WGS sequence"/>
</dbReference>
<dbReference type="Pfam" id="PF00582">
    <property type="entry name" value="Usp"/>
    <property type="match status" value="1"/>
</dbReference>
<name>A0AAN8W0J1_9MAGN</name>
<sequence length="196" mass="21505">MEGTENIETSAAPQETVQQQEHTQLMMQGQKKMKVMVAVDESDLSMYALKWALDHCLCPPADVADPMSEVELVYVVNVQPPFQNFVYPAGPAIFATPIVIDSVRKGQEENAAMILARALQICKDKKVKAETLILHGDPKDMICQAVEQMNIDLLVVGSRGLGMIKRAFLGSVSDYCAHHAKCPILIVKPPAKVSSK</sequence>
<feature type="domain" description="UspA" evidence="2">
    <location>
        <begin position="34"/>
        <end position="188"/>
    </location>
</feature>
<dbReference type="PRINTS" id="PR01438">
    <property type="entry name" value="UNVRSLSTRESS"/>
</dbReference>
<keyword evidence="4" id="KW-1185">Reference proteome</keyword>
<proteinExistence type="predicted"/>
<dbReference type="PANTHER" id="PTHR31964">
    <property type="entry name" value="ADENINE NUCLEOTIDE ALPHA HYDROLASES-LIKE SUPERFAMILY PROTEIN"/>
    <property type="match status" value="1"/>
</dbReference>
<evidence type="ECO:0000259" key="2">
    <source>
        <dbReference type="Pfam" id="PF00582"/>
    </source>
</evidence>
<dbReference type="AlphaFoldDB" id="A0AAN8W0J1"/>
<evidence type="ECO:0000313" key="3">
    <source>
        <dbReference type="EMBL" id="KAK6944168.1"/>
    </source>
</evidence>
<dbReference type="InterPro" id="IPR006016">
    <property type="entry name" value="UspA"/>
</dbReference>
<accession>A0AAN8W0J1</accession>
<dbReference type="Gene3D" id="3.40.50.620">
    <property type="entry name" value="HUPs"/>
    <property type="match status" value="1"/>
</dbReference>
<protein>
    <submittedName>
        <fullName evidence="3">UspA</fullName>
    </submittedName>
</protein>
<evidence type="ECO:0000256" key="1">
    <source>
        <dbReference type="SAM" id="MobiDB-lite"/>
    </source>
</evidence>
<dbReference type="PANTHER" id="PTHR31964:SF124">
    <property type="entry name" value="ADENINE NUCLEOTIDE ALPHA HYDROLASES-LIKE SUPERFAMILY PROTEIN"/>
    <property type="match status" value="1"/>
</dbReference>
<dbReference type="SUPFAM" id="SSF52402">
    <property type="entry name" value="Adenine nucleotide alpha hydrolases-like"/>
    <property type="match status" value="1"/>
</dbReference>
<organism evidence="3 4">
    <name type="scientific">Dillenia turbinata</name>
    <dbReference type="NCBI Taxonomy" id="194707"/>
    <lineage>
        <taxon>Eukaryota</taxon>
        <taxon>Viridiplantae</taxon>
        <taxon>Streptophyta</taxon>
        <taxon>Embryophyta</taxon>
        <taxon>Tracheophyta</taxon>
        <taxon>Spermatophyta</taxon>
        <taxon>Magnoliopsida</taxon>
        <taxon>eudicotyledons</taxon>
        <taxon>Gunneridae</taxon>
        <taxon>Pentapetalae</taxon>
        <taxon>Dilleniales</taxon>
        <taxon>Dilleniaceae</taxon>
        <taxon>Dillenia</taxon>
    </lineage>
</organism>
<evidence type="ECO:0000313" key="4">
    <source>
        <dbReference type="Proteomes" id="UP001370490"/>
    </source>
</evidence>
<reference evidence="3 4" key="1">
    <citation type="submission" date="2023-12" db="EMBL/GenBank/DDBJ databases">
        <title>A high-quality genome assembly for Dillenia turbinata (Dilleniales).</title>
        <authorList>
            <person name="Chanderbali A."/>
        </authorList>
    </citation>
    <scope>NUCLEOTIDE SEQUENCE [LARGE SCALE GENOMIC DNA]</scope>
    <source>
        <strain evidence="3">LSX21</strain>
        <tissue evidence="3">Leaf</tissue>
    </source>
</reference>
<dbReference type="InterPro" id="IPR014729">
    <property type="entry name" value="Rossmann-like_a/b/a_fold"/>
</dbReference>
<dbReference type="InterPro" id="IPR006015">
    <property type="entry name" value="Universal_stress_UspA"/>
</dbReference>
<dbReference type="EMBL" id="JBAMMX010000003">
    <property type="protein sequence ID" value="KAK6944168.1"/>
    <property type="molecule type" value="Genomic_DNA"/>
</dbReference>
<feature type="region of interest" description="Disordered" evidence="1">
    <location>
        <begin position="1"/>
        <end position="22"/>
    </location>
</feature>
<comment type="caution">
    <text evidence="3">The sequence shown here is derived from an EMBL/GenBank/DDBJ whole genome shotgun (WGS) entry which is preliminary data.</text>
</comment>
<dbReference type="CDD" id="cd23659">
    <property type="entry name" value="USP_At3g01520-like"/>
    <property type="match status" value="1"/>
</dbReference>